<feature type="region of interest" description="Disordered" evidence="1">
    <location>
        <begin position="1"/>
        <end position="79"/>
    </location>
</feature>
<accession>A0A9Q0NJE0</accession>
<sequence>MNKGGGTSSNLHKIPSAVHKSLTEATVSSRAAKGKQKEVEITMFTVNDSLQSQDTLDEEESSATTAMDEDQGEGRDTSPMEFIKVRKKKGGKKGKGCWNIRGLNGFQKQKNVSDWIQKNNLSMYSLVETKMHEINMKKWQHDMAMNKWQFFSNGSNTDTARIIVGWDKGVFDVVTVNISPQWVTCRVHSAVHGFDFTASFFYGHNTPIAKQEM</sequence>
<dbReference type="Proteomes" id="UP001151529">
    <property type="component" value="Chromosome 9"/>
</dbReference>
<name>A0A9Q0NJE0_SALVM</name>
<comment type="caution">
    <text evidence="2">The sequence shown here is derived from an EMBL/GenBank/DDBJ whole genome shotgun (WGS) entry which is preliminary data.</text>
</comment>
<dbReference type="EMBL" id="JAPFFL010000019">
    <property type="protein sequence ID" value="KAJ6670721.1"/>
    <property type="molecule type" value="Genomic_DNA"/>
</dbReference>
<reference evidence="2" key="1">
    <citation type="submission" date="2022-11" db="EMBL/GenBank/DDBJ databases">
        <authorList>
            <person name="Hyden B.L."/>
            <person name="Feng K."/>
            <person name="Yates T."/>
            <person name="Jawdy S."/>
            <person name="Smart L.B."/>
            <person name="Muchero W."/>
        </authorList>
    </citation>
    <scope>NUCLEOTIDE SEQUENCE</scope>
    <source>
        <tissue evidence="2">Shoot tip</tissue>
    </source>
</reference>
<protein>
    <submittedName>
        <fullName evidence="2">Uncharacterized protein</fullName>
    </submittedName>
</protein>
<dbReference type="InterPro" id="IPR036691">
    <property type="entry name" value="Endo/exonu/phosph_ase_sf"/>
</dbReference>
<dbReference type="Gene3D" id="3.60.10.10">
    <property type="entry name" value="Endonuclease/exonuclease/phosphatase"/>
    <property type="match status" value="1"/>
</dbReference>
<evidence type="ECO:0000313" key="3">
    <source>
        <dbReference type="Proteomes" id="UP001151529"/>
    </source>
</evidence>
<feature type="compositionally biased region" description="Polar residues" evidence="1">
    <location>
        <begin position="44"/>
        <end position="54"/>
    </location>
</feature>
<dbReference type="SUPFAM" id="SSF56219">
    <property type="entry name" value="DNase I-like"/>
    <property type="match status" value="1"/>
</dbReference>
<organism evidence="2 3">
    <name type="scientific">Salix viminalis</name>
    <name type="common">Common osier</name>
    <name type="synonym">Basket willow</name>
    <dbReference type="NCBI Taxonomy" id="40686"/>
    <lineage>
        <taxon>Eukaryota</taxon>
        <taxon>Viridiplantae</taxon>
        <taxon>Streptophyta</taxon>
        <taxon>Embryophyta</taxon>
        <taxon>Tracheophyta</taxon>
        <taxon>Spermatophyta</taxon>
        <taxon>Magnoliopsida</taxon>
        <taxon>eudicotyledons</taxon>
        <taxon>Gunneridae</taxon>
        <taxon>Pentapetalae</taxon>
        <taxon>rosids</taxon>
        <taxon>fabids</taxon>
        <taxon>Malpighiales</taxon>
        <taxon>Salicaceae</taxon>
        <taxon>Saliceae</taxon>
        <taxon>Salix</taxon>
    </lineage>
</organism>
<proteinExistence type="predicted"/>
<reference evidence="2" key="2">
    <citation type="journal article" date="2023" name="Int. J. Mol. Sci.">
        <title>De Novo Assembly and Annotation of 11 Diverse Shrub Willow (Salix) Genomes Reveals Novel Gene Organization in Sex-Linked Regions.</title>
        <authorList>
            <person name="Hyden B."/>
            <person name="Feng K."/>
            <person name="Yates T.B."/>
            <person name="Jawdy S."/>
            <person name="Cereghino C."/>
            <person name="Smart L.B."/>
            <person name="Muchero W."/>
        </authorList>
    </citation>
    <scope>NUCLEOTIDE SEQUENCE [LARGE SCALE GENOMIC DNA]</scope>
    <source>
        <tissue evidence="2">Shoot tip</tissue>
    </source>
</reference>
<dbReference type="OrthoDB" id="855182at2759"/>
<keyword evidence="3" id="KW-1185">Reference proteome</keyword>
<evidence type="ECO:0000256" key="1">
    <source>
        <dbReference type="SAM" id="MobiDB-lite"/>
    </source>
</evidence>
<feature type="compositionally biased region" description="Acidic residues" evidence="1">
    <location>
        <begin position="55"/>
        <end position="71"/>
    </location>
</feature>
<dbReference type="AlphaFoldDB" id="A0A9Q0NJE0"/>
<gene>
    <name evidence="2" type="ORF">OIU85_014569</name>
</gene>
<evidence type="ECO:0000313" key="2">
    <source>
        <dbReference type="EMBL" id="KAJ6670721.1"/>
    </source>
</evidence>